<dbReference type="AlphaFoldDB" id="A0A177NP01"/>
<organism evidence="2 3">
    <name type="scientific">Methylomonas lenta</name>
    <dbReference type="NCBI Taxonomy" id="980561"/>
    <lineage>
        <taxon>Bacteria</taxon>
        <taxon>Pseudomonadati</taxon>
        <taxon>Pseudomonadota</taxon>
        <taxon>Gammaproteobacteria</taxon>
        <taxon>Methylococcales</taxon>
        <taxon>Methylococcaceae</taxon>
        <taxon>Methylomonas</taxon>
    </lineage>
</organism>
<gene>
    <name evidence="2" type="ORF">A1359_04165</name>
</gene>
<keyword evidence="3" id="KW-1185">Reference proteome</keyword>
<reference evidence="2 3" key="1">
    <citation type="submission" date="2016-03" db="EMBL/GenBank/DDBJ databases">
        <authorList>
            <person name="Ploux O."/>
        </authorList>
    </citation>
    <scope>NUCLEOTIDE SEQUENCE [LARGE SCALE GENOMIC DNA]</scope>
    <source>
        <strain evidence="2 3">R-45370</strain>
    </source>
</reference>
<feature type="signal peptide" evidence="1">
    <location>
        <begin position="1"/>
        <end position="26"/>
    </location>
</feature>
<evidence type="ECO:0000256" key="1">
    <source>
        <dbReference type="SAM" id="SignalP"/>
    </source>
</evidence>
<protein>
    <recommendedName>
        <fullName evidence="4">RNA-binding protein</fullName>
    </recommendedName>
</protein>
<evidence type="ECO:0000313" key="3">
    <source>
        <dbReference type="Proteomes" id="UP000078476"/>
    </source>
</evidence>
<accession>A0A177NP01</accession>
<name>A0A177NP01_9GAMM</name>
<evidence type="ECO:0000313" key="2">
    <source>
        <dbReference type="EMBL" id="OAI18770.1"/>
    </source>
</evidence>
<comment type="caution">
    <text evidence="2">The sequence shown here is derived from an EMBL/GenBank/DDBJ whole genome shotgun (WGS) entry which is preliminary data.</text>
</comment>
<sequence>MIIRKKGYYLLVTAICISATSFPTHAWRAYGGGSGVAYGPHGGSASWSHGSGVAYGPHGGSAAWSHPHGYGYGYHPPAYYGGGGYSGGAVAAAGVAGLAVGAMIGAAAASRPPPPPTTIVVQQPMAPAPMMLGTSLTYLPAGCVNINISSGQYYQCGINWFRPYFGSNGAYYQVVPAPY</sequence>
<proteinExistence type="predicted"/>
<feature type="chain" id="PRO_5008069392" description="RNA-binding protein" evidence="1">
    <location>
        <begin position="27"/>
        <end position="179"/>
    </location>
</feature>
<dbReference type="EMBL" id="LUUI01000076">
    <property type="protein sequence ID" value="OAI18770.1"/>
    <property type="molecule type" value="Genomic_DNA"/>
</dbReference>
<dbReference type="Proteomes" id="UP000078476">
    <property type="component" value="Unassembled WGS sequence"/>
</dbReference>
<evidence type="ECO:0008006" key="4">
    <source>
        <dbReference type="Google" id="ProtNLM"/>
    </source>
</evidence>
<keyword evidence="1" id="KW-0732">Signal</keyword>
<dbReference type="STRING" id="980561.A1359_04165"/>